<dbReference type="InterPro" id="IPR006447">
    <property type="entry name" value="Myb_dom_plants"/>
</dbReference>
<keyword evidence="9" id="KW-1185">Reference proteome</keyword>
<dbReference type="OrthoDB" id="118550at2759"/>
<dbReference type="CDD" id="cd00167">
    <property type="entry name" value="SANT"/>
    <property type="match status" value="1"/>
</dbReference>
<evidence type="ECO:0000259" key="7">
    <source>
        <dbReference type="PROSITE" id="PS51294"/>
    </source>
</evidence>
<comment type="caution">
    <text evidence="8">The sequence shown here is derived from an EMBL/GenBank/DDBJ whole genome shotgun (WGS) entry which is preliminary data.</text>
</comment>
<evidence type="ECO:0000256" key="1">
    <source>
        <dbReference type="ARBA" id="ARBA00023015"/>
    </source>
</evidence>
<sequence length="82" mass="9731">MSIPEILPTPTPVSQKRGPWSSDEHERYCTGLEMFRYGSWKRIAEYVGTRTERQVQSHAQSIRAKRKRAENRRKRNGYVDHQ</sequence>
<feature type="domain" description="Myb-like" evidence="6">
    <location>
        <begin position="12"/>
        <end position="63"/>
    </location>
</feature>
<dbReference type="PROSITE" id="PS51294">
    <property type="entry name" value="HTH_MYB"/>
    <property type="match status" value="1"/>
</dbReference>
<protein>
    <submittedName>
        <fullName evidence="8">Uncharacterized protein</fullName>
    </submittedName>
</protein>
<proteinExistence type="predicted"/>
<evidence type="ECO:0000256" key="3">
    <source>
        <dbReference type="ARBA" id="ARBA00023163"/>
    </source>
</evidence>
<dbReference type="Proteomes" id="UP000237271">
    <property type="component" value="Unassembled WGS sequence"/>
</dbReference>
<dbReference type="InterPro" id="IPR001005">
    <property type="entry name" value="SANT/Myb"/>
</dbReference>
<gene>
    <name evidence="8" type="ORF">PHPALM_37272</name>
</gene>
<evidence type="ECO:0000256" key="4">
    <source>
        <dbReference type="ARBA" id="ARBA00023242"/>
    </source>
</evidence>
<dbReference type="SUPFAM" id="SSF46689">
    <property type="entry name" value="Homeodomain-like"/>
    <property type="match status" value="1"/>
</dbReference>
<reference evidence="8 9" key="1">
    <citation type="journal article" date="2017" name="Genome Biol. Evol.">
        <title>Phytophthora megakarya and P. palmivora, closely related causal agents of cacao black pod rot, underwent increases in genome sizes and gene numbers by different mechanisms.</title>
        <authorList>
            <person name="Ali S.S."/>
            <person name="Shao J."/>
            <person name="Lary D.J."/>
            <person name="Kronmiller B."/>
            <person name="Shen D."/>
            <person name="Strem M.D."/>
            <person name="Amoako-Attah I."/>
            <person name="Akrofi A.Y."/>
            <person name="Begoude B.A."/>
            <person name="Ten Hoopen G.M."/>
            <person name="Coulibaly K."/>
            <person name="Kebe B.I."/>
            <person name="Melnick R.L."/>
            <person name="Guiltinan M.J."/>
            <person name="Tyler B.M."/>
            <person name="Meinhardt L.W."/>
            <person name="Bailey B.A."/>
        </authorList>
    </citation>
    <scope>NUCLEOTIDE SEQUENCE [LARGE SCALE GENOMIC DNA]</scope>
    <source>
        <strain evidence="9">sbr112.9</strain>
    </source>
</reference>
<dbReference type="GO" id="GO:0006355">
    <property type="term" value="P:regulation of DNA-templated transcription"/>
    <property type="evidence" value="ECO:0007669"/>
    <property type="project" value="UniProtKB-ARBA"/>
</dbReference>
<organism evidence="8 9">
    <name type="scientific">Phytophthora palmivora</name>
    <dbReference type="NCBI Taxonomy" id="4796"/>
    <lineage>
        <taxon>Eukaryota</taxon>
        <taxon>Sar</taxon>
        <taxon>Stramenopiles</taxon>
        <taxon>Oomycota</taxon>
        <taxon>Peronosporomycetes</taxon>
        <taxon>Peronosporales</taxon>
        <taxon>Peronosporaceae</taxon>
        <taxon>Phytophthora</taxon>
    </lineage>
</organism>
<dbReference type="NCBIfam" id="TIGR01557">
    <property type="entry name" value="myb_SHAQKYF"/>
    <property type="match status" value="1"/>
</dbReference>
<evidence type="ECO:0000313" key="9">
    <source>
        <dbReference type="Proteomes" id="UP000237271"/>
    </source>
</evidence>
<dbReference type="EMBL" id="NCKW01020350">
    <property type="protein sequence ID" value="POM58129.1"/>
    <property type="molecule type" value="Genomic_DNA"/>
</dbReference>
<dbReference type="InterPro" id="IPR017930">
    <property type="entry name" value="Myb_dom"/>
</dbReference>
<dbReference type="AlphaFoldDB" id="A0A2P4WXW3"/>
<dbReference type="InterPro" id="IPR009057">
    <property type="entry name" value="Homeodomain-like_sf"/>
</dbReference>
<keyword evidence="3" id="KW-0804">Transcription</keyword>
<evidence type="ECO:0000256" key="5">
    <source>
        <dbReference type="SAM" id="MobiDB-lite"/>
    </source>
</evidence>
<evidence type="ECO:0000259" key="6">
    <source>
        <dbReference type="PROSITE" id="PS50090"/>
    </source>
</evidence>
<dbReference type="InterPro" id="IPR052245">
    <property type="entry name" value="Plant_Stress_Dev_TF"/>
</dbReference>
<evidence type="ECO:0000256" key="2">
    <source>
        <dbReference type="ARBA" id="ARBA00023125"/>
    </source>
</evidence>
<dbReference type="Pfam" id="PF00249">
    <property type="entry name" value="Myb_DNA-binding"/>
    <property type="match status" value="1"/>
</dbReference>
<dbReference type="PANTHER" id="PTHR44191:SF62">
    <property type="entry name" value="OS04G0341900 PROTEIN"/>
    <property type="match status" value="1"/>
</dbReference>
<feature type="domain" description="HTH myb-type" evidence="7">
    <location>
        <begin position="16"/>
        <end position="67"/>
    </location>
</feature>
<dbReference type="GO" id="GO:0003677">
    <property type="term" value="F:DNA binding"/>
    <property type="evidence" value="ECO:0007669"/>
    <property type="project" value="UniProtKB-KW"/>
</dbReference>
<evidence type="ECO:0000313" key="8">
    <source>
        <dbReference type="EMBL" id="POM58129.1"/>
    </source>
</evidence>
<keyword evidence="2" id="KW-0238">DNA-binding</keyword>
<name>A0A2P4WXW3_9STRA</name>
<dbReference type="SMART" id="SM00717">
    <property type="entry name" value="SANT"/>
    <property type="match status" value="1"/>
</dbReference>
<accession>A0A2P4WXW3</accession>
<feature type="compositionally biased region" description="Basic residues" evidence="5">
    <location>
        <begin position="63"/>
        <end position="76"/>
    </location>
</feature>
<keyword evidence="4" id="KW-0539">Nucleus</keyword>
<feature type="region of interest" description="Disordered" evidence="5">
    <location>
        <begin position="1"/>
        <end position="23"/>
    </location>
</feature>
<keyword evidence="1" id="KW-0805">Transcription regulation</keyword>
<dbReference type="Gene3D" id="1.10.10.60">
    <property type="entry name" value="Homeodomain-like"/>
    <property type="match status" value="1"/>
</dbReference>
<feature type="region of interest" description="Disordered" evidence="5">
    <location>
        <begin position="50"/>
        <end position="82"/>
    </location>
</feature>
<dbReference type="PANTHER" id="PTHR44191">
    <property type="entry name" value="TRANSCRIPTION FACTOR KUA1"/>
    <property type="match status" value="1"/>
</dbReference>
<dbReference type="PROSITE" id="PS50090">
    <property type="entry name" value="MYB_LIKE"/>
    <property type="match status" value="1"/>
</dbReference>